<dbReference type="EMBL" id="JAPQER010000007">
    <property type="protein sequence ID" value="MCY6485518.1"/>
    <property type="molecule type" value="Genomic_DNA"/>
</dbReference>
<name>A0ABT4D2Q0_9CLOT</name>
<gene>
    <name evidence="1" type="ORF">OW763_14380</name>
</gene>
<dbReference type="RefSeq" id="WP_268041905.1">
    <property type="nucleotide sequence ID" value="NZ_JAPQER010000007.1"/>
</dbReference>
<protein>
    <submittedName>
        <fullName evidence="1">Uncharacterized protein</fullName>
    </submittedName>
</protein>
<keyword evidence="2" id="KW-1185">Reference proteome</keyword>
<dbReference type="Proteomes" id="UP001078443">
    <property type="component" value="Unassembled WGS sequence"/>
</dbReference>
<evidence type="ECO:0000313" key="2">
    <source>
        <dbReference type="Proteomes" id="UP001078443"/>
    </source>
</evidence>
<reference evidence="1" key="1">
    <citation type="submission" date="2022-12" db="EMBL/GenBank/DDBJ databases">
        <authorList>
            <person name="Wang J."/>
        </authorList>
    </citation>
    <scope>NUCLEOTIDE SEQUENCE</scope>
    <source>
        <strain evidence="1">HY-45-18</strain>
    </source>
</reference>
<proteinExistence type="predicted"/>
<sequence>MDIFDAIGTFLQNPHAIEDGFKEVLGIKKYLLVKDKEDNLICVSYDLDVGRALVEKYLKQQGLDKTLVKFETKSIKNKDEQLKEIIKYKIVILDEEIAIYKDVEKKAQEYVVDGYDGNLPLKYEMNNYTTVSKNK</sequence>
<accession>A0ABT4D2Q0</accession>
<evidence type="ECO:0000313" key="1">
    <source>
        <dbReference type="EMBL" id="MCY6485518.1"/>
    </source>
</evidence>
<organism evidence="1 2">
    <name type="scientific">Clostridium aestuarii</name>
    <dbReference type="NCBI Taxonomy" id="338193"/>
    <lineage>
        <taxon>Bacteria</taxon>
        <taxon>Bacillati</taxon>
        <taxon>Bacillota</taxon>
        <taxon>Clostridia</taxon>
        <taxon>Eubacteriales</taxon>
        <taxon>Clostridiaceae</taxon>
        <taxon>Clostridium</taxon>
    </lineage>
</organism>
<comment type="caution">
    <text evidence="1">The sequence shown here is derived from an EMBL/GenBank/DDBJ whole genome shotgun (WGS) entry which is preliminary data.</text>
</comment>